<keyword evidence="6 7" id="KW-0472">Membrane</keyword>
<evidence type="ECO:0000256" key="4">
    <source>
        <dbReference type="ARBA" id="ARBA00022692"/>
    </source>
</evidence>
<feature type="transmembrane region" description="Helical" evidence="7">
    <location>
        <begin position="20"/>
        <end position="42"/>
    </location>
</feature>
<dbReference type="Pfam" id="PF00528">
    <property type="entry name" value="BPD_transp_1"/>
    <property type="match status" value="1"/>
</dbReference>
<evidence type="ECO:0000256" key="1">
    <source>
        <dbReference type="ARBA" id="ARBA00004651"/>
    </source>
</evidence>
<feature type="transmembrane region" description="Helical" evidence="7">
    <location>
        <begin position="257"/>
        <end position="279"/>
    </location>
</feature>
<keyword evidence="4 7" id="KW-0812">Transmembrane</keyword>
<evidence type="ECO:0000256" key="5">
    <source>
        <dbReference type="ARBA" id="ARBA00022989"/>
    </source>
</evidence>
<gene>
    <name evidence="9" type="ORF">ENQ20_04995</name>
</gene>
<feature type="transmembrane region" description="Helical" evidence="7">
    <location>
        <begin position="119"/>
        <end position="146"/>
    </location>
</feature>
<comment type="similarity">
    <text evidence="7">Belongs to the binding-protein-dependent transport system permease family.</text>
</comment>
<evidence type="ECO:0000256" key="7">
    <source>
        <dbReference type="RuleBase" id="RU363032"/>
    </source>
</evidence>
<keyword evidence="5 7" id="KW-1133">Transmembrane helix</keyword>
<dbReference type="SUPFAM" id="SSF161098">
    <property type="entry name" value="MetI-like"/>
    <property type="match status" value="1"/>
</dbReference>
<feature type="transmembrane region" description="Helical" evidence="7">
    <location>
        <begin position="152"/>
        <end position="169"/>
    </location>
</feature>
<proteinExistence type="inferred from homology"/>
<evidence type="ECO:0000256" key="2">
    <source>
        <dbReference type="ARBA" id="ARBA00022448"/>
    </source>
</evidence>
<dbReference type="InterPro" id="IPR035906">
    <property type="entry name" value="MetI-like_sf"/>
</dbReference>
<dbReference type="GO" id="GO:0055085">
    <property type="term" value="P:transmembrane transport"/>
    <property type="evidence" value="ECO:0007669"/>
    <property type="project" value="InterPro"/>
</dbReference>
<accession>A0A7C1FJQ4</accession>
<dbReference type="GO" id="GO:0005886">
    <property type="term" value="C:plasma membrane"/>
    <property type="evidence" value="ECO:0007669"/>
    <property type="project" value="UniProtKB-SubCell"/>
</dbReference>
<dbReference type="CDD" id="cd06261">
    <property type="entry name" value="TM_PBP2"/>
    <property type="match status" value="1"/>
</dbReference>
<feature type="domain" description="ABC transmembrane type-1" evidence="8">
    <location>
        <begin position="84"/>
        <end position="279"/>
    </location>
</feature>
<reference evidence="9" key="1">
    <citation type="journal article" date="2020" name="mSystems">
        <title>Genome- and Community-Level Interaction Insights into Carbon Utilization and Element Cycling Functions of Hydrothermarchaeota in Hydrothermal Sediment.</title>
        <authorList>
            <person name="Zhou Z."/>
            <person name="Liu Y."/>
            <person name="Xu W."/>
            <person name="Pan J."/>
            <person name="Luo Z.H."/>
            <person name="Li M."/>
        </authorList>
    </citation>
    <scope>NUCLEOTIDE SEQUENCE [LARGE SCALE GENOMIC DNA]</scope>
    <source>
        <strain evidence="9">SpSt-289</strain>
    </source>
</reference>
<name>A0A7C1FJQ4_9CHLR</name>
<dbReference type="InterPro" id="IPR000515">
    <property type="entry name" value="MetI-like"/>
</dbReference>
<evidence type="ECO:0000313" key="9">
    <source>
        <dbReference type="EMBL" id="HDX30833.1"/>
    </source>
</evidence>
<feature type="transmembrane region" description="Helical" evidence="7">
    <location>
        <begin position="83"/>
        <end position="107"/>
    </location>
</feature>
<protein>
    <submittedName>
        <fullName evidence="9">Carbohydrate ABC transporter permease</fullName>
    </submittedName>
</protein>
<dbReference type="EMBL" id="DSMG01000054">
    <property type="protein sequence ID" value="HDX30833.1"/>
    <property type="molecule type" value="Genomic_DNA"/>
</dbReference>
<organism evidence="9">
    <name type="scientific">Caldilinea aerophila</name>
    <dbReference type="NCBI Taxonomy" id="133453"/>
    <lineage>
        <taxon>Bacteria</taxon>
        <taxon>Bacillati</taxon>
        <taxon>Chloroflexota</taxon>
        <taxon>Caldilineae</taxon>
        <taxon>Caldilineales</taxon>
        <taxon>Caldilineaceae</taxon>
        <taxon>Caldilinea</taxon>
    </lineage>
</organism>
<evidence type="ECO:0000256" key="6">
    <source>
        <dbReference type="ARBA" id="ARBA00023136"/>
    </source>
</evidence>
<dbReference type="AlphaFoldDB" id="A0A7C1FJQ4"/>
<comment type="caution">
    <text evidence="9">The sequence shown here is derived from an EMBL/GenBank/DDBJ whole genome shotgun (WGS) entry which is preliminary data.</text>
</comment>
<keyword evidence="3" id="KW-1003">Cell membrane</keyword>
<keyword evidence="2 7" id="KW-0813">Transport</keyword>
<dbReference type="Gene3D" id="1.10.3720.10">
    <property type="entry name" value="MetI-like"/>
    <property type="match status" value="1"/>
</dbReference>
<dbReference type="PANTHER" id="PTHR43744">
    <property type="entry name" value="ABC TRANSPORTER PERMEASE PROTEIN MG189-RELATED-RELATED"/>
    <property type="match status" value="1"/>
</dbReference>
<feature type="transmembrane region" description="Helical" evidence="7">
    <location>
        <begin position="206"/>
        <end position="227"/>
    </location>
</feature>
<sequence>MSSSINRPARSNRMGRRKVIMAILWWAVLTGIVVVMMAPVGWMLSTAFKPELQILTTQIRWIPDPPTLEHFQTILSRHAIWRWLLNSIIVATTATLLVLLLDSLAGYALARMEFFGRDAIFAVILSMLFVPIQITVIPLFLIFANLGLVDTYAALILPVGANVTGVFLMRQFFLSIPGELEDAARVDGANDWQIWARVVLPLARPALLAVAIVTFLSAWNAFFWPLIATRSDAARPLAVGIAQFLTLRPGLAQTVQAYGPSMAAATIAALPPILFFFALQRHFIQGVSLTGLKG</sequence>
<evidence type="ECO:0000259" key="8">
    <source>
        <dbReference type="PROSITE" id="PS50928"/>
    </source>
</evidence>
<dbReference type="PANTHER" id="PTHR43744:SF12">
    <property type="entry name" value="ABC TRANSPORTER PERMEASE PROTEIN MG189-RELATED"/>
    <property type="match status" value="1"/>
</dbReference>
<dbReference type="PROSITE" id="PS50928">
    <property type="entry name" value="ABC_TM1"/>
    <property type="match status" value="1"/>
</dbReference>
<comment type="subcellular location">
    <subcellularLocation>
        <location evidence="1 7">Cell membrane</location>
        <topology evidence="1 7">Multi-pass membrane protein</topology>
    </subcellularLocation>
</comment>
<evidence type="ECO:0000256" key="3">
    <source>
        <dbReference type="ARBA" id="ARBA00022475"/>
    </source>
</evidence>